<protein>
    <recommendedName>
        <fullName evidence="5">HTH tetR-type domain-containing protein</fullName>
    </recommendedName>
</protein>
<evidence type="ECO:0000313" key="7">
    <source>
        <dbReference type="Proteomes" id="UP001165089"/>
    </source>
</evidence>
<accession>A0ABQ5Q2T2</accession>
<evidence type="ECO:0000256" key="2">
    <source>
        <dbReference type="ARBA" id="ARBA00023125"/>
    </source>
</evidence>
<dbReference type="PROSITE" id="PS50977">
    <property type="entry name" value="HTH_TETR_2"/>
    <property type="match status" value="1"/>
</dbReference>
<reference evidence="6 7" key="1">
    <citation type="journal article" date="2023" name="Antonie Van Leeuwenhoek">
        <title>Mesoterricola silvestris gen. nov., sp. nov., Mesoterricola sediminis sp. nov., Geothrix oryzae sp. nov., Geothrix edaphica sp. nov., Geothrix rubra sp. nov., and Geothrix limicola sp. nov., six novel members of Acidobacteriota isolated from soils.</title>
        <authorList>
            <person name="Itoh H."/>
            <person name="Sugisawa Y."/>
            <person name="Mise K."/>
            <person name="Xu Z."/>
            <person name="Kuniyasu M."/>
            <person name="Ushijima N."/>
            <person name="Kawano K."/>
            <person name="Kobayashi E."/>
            <person name="Shiratori Y."/>
            <person name="Masuda Y."/>
            <person name="Senoo K."/>
        </authorList>
    </citation>
    <scope>NUCLEOTIDE SEQUENCE [LARGE SCALE GENOMIC DNA]</scope>
    <source>
        <strain evidence="6 7">Red803</strain>
    </source>
</reference>
<name>A0ABQ5Q2T2_9BACT</name>
<dbReference type="PANTHER" id="PTHR30055:SF234">
    <property type="entry name" value="HTH-TYPE TRANSCRIPTIONAL REGULATOR BETI"/>
    <property type="match status" value="1"/>
</dbReference>
<evidence type="ECO:0000256" key="4">
    <source>
        <dbReference type="PROSITE-ProRule" id="PRU00335"/>
    </source>
</evidence>
<dbReference type="Pfam" id="PF00440">
    <property type="entry name" value="TetR_N"/>
    <property type="match status" value="1"/>
</dbReference>
<feature type="DNA-binding region" description="H-T-H motif" evidence="4">
    <location>
        <begin position="39"/>
        <end position="58"/>
    </location>
</feature>
<dbReference type="InterPro" id="IPR009057">
    <property type="entry name" value="Homeodomain-like_sf"/>
</dbReference>
<dbReference type="Gene3D" id="1.10.10.60">
    <property type="entry name" value="Homeodomain-like"/>
    <property type="match status" value="1"/>
</dbReference>
<evidence type="ECO:0000256" key="3">
    <source>
        <dbReference type="ARBA" id="ARBA00023163"/>
    </source>
</evidence>
<dbReference type="InterPro" id="IPR001647">
    <property type="entry name" value="HTH_TetR"/>
</dbReference>
<gene>
    <name evidence="6" type="ORF">GETHPA_03660</name>
</gene>
<dbReference type="InterPro" id="IPR050109">
    <property type="entry name" value="HTH-type_TetR-like_transc_reg"/>
</dbReference>
<keyword evidence="1" id="KW-0805">Transcription regulation</keyword>
<dbReference type="PANTHER" id="PTHR30055">
    <property type="entry name" value="HTH-TYPE TRANSCRIPTIONAL REGULATOR RUTR"/>
    <property type="match status" value="1"/>
</dbReference>
<dbReference type="SUPFAM" id="SSF46689">
    <property type="entry name" value="Homeodomain-like"/>
    <property type="match status" value="1"/>
</dbReference>
<proteinExistence type="predicted"/>
<organism evidence="6 7">
    <name type="scientific">Geothrix rubra</name>
    <dbReference type="NCBI Taxonomy" id="2927977"/>
    <lineage>
        <taxon>Bacteria</taxon>
        <taxon>Pseudomonadati</taxon>
        <taxon>Acidobacteriota</taxon>
        <taxon>Holophagae</taxon>
        <taxon>Holophagales</taxon>
        <taxon>Holophagaceae</taxon>
        <taxon>Geothrix</taxon>
    </lineage>
</organism>
<sequence>MPQPPAARPRGPKPHRVDADQLLDAAQEVFSREGLRAASLRAIARQAGCDPALIYYHFASKEAMFTALLDRRIPPLVEALKRIADPADERPTPLRLWEVMGAFHRILSRDSGFRSLIRGEIVRGTEGIQEQIQTFVGRAAQQVRALLEQGTARGEVRTDLPPFLATFFLVRMHLEILDLLPVIVPQVHGLAEKPAIQTAERVWLQLYWRGIAADPAAPCPPLPDFGA</sequence>
<dbReference type="PRINTS" id="PR00455">
    <property type="entry name" value="HTHTETR"/>
</dbReference>
<dbReference type="SUPFAM" id="SSF48498">
    <property type="entry name" value="Tetracyclin repressor-like, C-terminal domain"/>
    <property type="match status" value="1"/>
</dbReference>
<keyword evidence="2 4" id="KW-0238">DNA-binding</keyword>
<feature type="domain" description="HTH tetR-type" evidence="5">
    <location>
        <begin position="16"/>
        <end position="76"/>
    </location>
</feature>
<dbReference type="InterPro" id="IPR036271">
    <property type="entry name" value="Tet_transcr_reg_TetR-rel_C_sf"/>
</dbReference>
<dbReference type="Proteomes" id="UP001165089">
    <property type="component" value="Unassembled WGS sequence"/>
</dbReference>
<dbReference type="EMBL" id="BSDD01000001">
    <property type="protein sequence ID" value="GLH68833.1"/>
    <property type="molecule type" value="Genomic_DNA"/>
</dbReference>
<keyword evidence="7" id="KW-1185">Reference proteome</keyword>
<dbReference type="Gene3D" id="1.10.357.10">
    <property type="entry name" value="Tetracycline Repressor, domain 2"/>
    <property type="match status" value="1"/>
</dbReference>
<comment type="caution">
    <text evidence="6">The sequence shown here is derived from an EMBL/GenBank/DDBJ whole genome shotgun (WGS) entry which is preliminary data.</text>
</comment>
<evidence type="ECO:0000259" key="5">
    <source>
        <dbReference type="PROSITE" id="PS50977"/>
    </source>
</evidence>
<evidence type="ECO:0000256" key="1">
    <source>
        <dbReference type="ARBA" id="ARBA00023015"/>
    </source>
</evidence>
<evidence type="ECO:0000313" key="6">
    <source>
        <dbReference type="EMBL" id="GLH68833.1"/>
    </source>
</evidence>
<keyword evidence="3" id="KW-0804">Transcription</keyword>
<dbReference type="RefSeq" id="WP_285722448.1">
    <property type="nucleotide sequence ID" value="NZ_BSDD01000001.1"/>
</dbReference>